<dbReference type="Pfam" id="PF03372">
    <property type="entry name" value="Exo_endo_phos"/>
    <property type="match status" value="1"/>
</dbReference>
<dbReference type="PROSITE" id="PS50878">
    <property type="entry name" value="RT_POL"/>
    <property type="match status" value="1"/>
</dbReference>
<sequence>MNPSKILIWNVRGLNSTARQDSLRSLVESTKADIVCIQETKMEIISKQILISALGSSFSHFSFAPSVGASGGILVAWKHDLSPAISTRVDAHSTSVQFQPADEGGEPWWLTCVYGPQGNDEKVQFLQEIRSIRAACHGPWVLAGDFNLIYREEDKNNSNLNRAMMGRFRRTLNDLALKELPLSGRKFTWSGGGPSPTLCKLDRVFCSMDWDGMFPNCLLQSTASMDSDHCPLILGLGDLLHGKGRFHFESFWPRLDGFQDVVAEAWNSVEPHFCPLETLSLKLKALTRALQSWSQKKIGHIATQLALAKEIIHQFEIAQDNRQLSVSELWLLHTLKKHSLALSSLQRTMARVRSRIGWLKDGDANTALFHSQAQYRKRKNFISKLVSEDQVLTSHNDKAATVFEFYDKLLGTAEQRDISIDLDNLDLVQHDLAELELPFGEEEVWNTIKHMPSDKAPGPDGYTSRFYKSCWATIKPDVMAALAAVHRGNFRNLHLLNTALLTLLPKKEGAVHVKDFRPISLIHSFAKLVTKLIANRLASKLSAMVAANQSAFVKGRCIHDNFILVQQTAKFLHQQKQPRILLKLDISKAFDSVSWAFLLEILQKRGFGPRCRNLISGILGSSSTRILLNGIPGEELFHRRGLRQGDPLSPMLFILVMDVLNCMVEKANSEGLLQPLATRNIHHCVSIYADDVVLFLRPVATDLCMVENLLQLFGAATGLKTNIQKSSVMPIQCSEDELTVVQAHLPCEVQNFPCKYLGLPLSIRKLSRAQLQPIIDKIAEKLPGWKADLLNRAGRAILVQHVLTAMLIYVATALELPPWCLRAIDKIRRNFLWRGKKEANGGHCLLAWPKVCMPKELGGLGILDLQRFSWALRVRWLWLGKTEPARPWSSLPVPVHSCAKSLFAIAIHTEVGNGENTKFWTDRWLNGCSIEVLAPHLFACVPKRRANRRTVKEALSNNVWLGDIQGHYSVAVLSEYLNVWDLIQEVVLQHDVEDVHKWRFEASGQFSTKSAYEALFIGSVYFAVGKLIWGTWAPKKCKFFMWLVAHNRCWTADRLARRGLSHPDHCPLCEQEEETINHLLSACVFARQFWHRFLGCFGFQAVTPLPNDLDFFMWWQQAGDRISAGVLQGFNTLVVLGAWSIWRTRNDTVFDRIAPSVDRALLLARDEAELWMLAGAKGLSAVVAVAFPD</sequence>
<dbReference type="GO" id="GO:0004519">
    <property type="term" value="F:endonuclease activity"/>
    <property type="evidence" value="ECO:0007669"/>
    <property type="project" value="InterPro"/>
</dbReference>
<dbReference type="Pfam" id="PF00078">
    <property type="entry name" value="RVT_1"/>
    <property type="match status" value="1"/>
</dbReference>
<evidence type="ECO:0000313" key="3">
    <source>
        <dbReference type="Proteomes" id="UP000823388"/>
    </source>
</evidence>
<dbReference type="GO" id="GO:0006281">
    <property type="term" value="P:DNA repair"/>
    <property type="evidence" value="ECO:0007669"/>
    <property type="project" value="InterPro"/>
</dbReference>
<dbReference type="InterPro" id="IPR026960">
    <property type="entry name" value="RVT-Znf"/>
</dbReference>
<dbReference type="PROSITE" id="PS00726">
    <property type="entry name" value="AP_NUCLEASE_F1_1"/>
    <property type="match status" value="1"/>
</dbReference>
<evidence type="ECO:0000313" key="2">
    <source>
        <dbReference type="EMBL" id="KAG2578435.1"/>
    </source>
</evidence>
<organism evidence="2 3">
    <name type="scientific">Panicum virgatum</name>
    <name type="common">Blackwell switchgrass</name>
    <dbReference type="NCBI Taxonomy" id="38727"/>
    <lineage>
        <taxon>Eukaryota</taxon>
        <taxon>Viridiplantae</taxon>
        <taxon>Streptophyta</taxon>
        <taxon>Embryophyta</taxon>
        <taxon>Tracheophyta</taxon>
        <taxon>Spermatophyta</taxon>
        <taxon>Magnoliopsida</taxon>
        <taxon>Liliopsida</taxon>
        <taxon>Poales</taxon>
        <taxon>Poaceae</taxon>
        <taxon>PACMAD clade</taxon>
        <taxon>Panicoideae</taxon>
        <taxon>Panicodae</taxon>
        <taxon>Paniceae</taxon>
        <taxon>Panicinae</taxon>
        <taxon>Panicum</taxon>
        <taxon>Panicum sect. Hiantes</taxon>
    </lineage>
</organism>
<dbReference type="EMBL" id="CM029048">
    <property type="protein sequence ID" value="KAG2578435.1"/>
    <property type="molecule type" value="Genomic_DNA"/>
</dbReference>
<gene>
    <name evidence="2" type="ORF">PVAP13_6NG215303</name>
</gene>
<dbReference type="SUPFAM" id="SSF56672">
    <property type="entry name" value="DNA/RNA polymerases"/>
    <property type="match status" value="1"/>
</dbReference>
<keyword evidence="3" id="KW-1185">Reference proteome</keyword>
<dbReference type="SUPFAM" id="SSF56219">
    <property type="entry name" value="DNase I-like"/>
    <property type="match status" value="1"/>
</dbReference>
<dbReference type="InterPro" id="IPR020847">
    <property type="entry name" value="AP_endonuclease_F1_BS"/>
</dbReference>
<dbReference type="PANTHER" id="PTHR33116">
    <property type="entry name" value="REVERSE TRANSCRIPTASE ZINC-BINDING DOMAIN-CONTAINING PROTEIN-RELATED-RELATED"/>
    <property type="match status" value="1"/>
</dbReference>
<dbReference type="InterPro" id="IPR043502">
    <property type="entry name" value="DNA/RNA_pol_sf"/>
</dbReference>
<dbReference type="InterPro" id="IPR000477">
    <property type="entry name" value="RT_dom"/>
</dbReference>
<name>A0A8T0QZR1_PANVG</name>
<dbReference type="Gene3D" id="3.60.10.10">
    <property type="entry name" value="Endonuclease/exonuclease/phosphatase"/>
    <property type="match status" value="1"/>
</dbReference>
<feature type="domain" description="Reverse transcriptase" evidence="1">
    <location>
        <begin position="485"/>
        <end position="761"/>
    </location>
</feature>
<dbReference type="Proteomes" id="UP000823388">
    <property type="component" value="Chromosome 6N"/>
</dbReference>
<dbReference type="CDD" id="cd01650">
    <property type="entry name" value="RT_nLTR_like"/>
    <property type="match status" value="1"/>
</dbReference>
<reference evidence="2" key="1">
    <citation type="submission" date="2020-05" db="EMBL/GenBank/DDBJ databases">
        <title>WGS assembly of Panicum virgatum.</title>
        <authorList>
            <person name="Lovell J.T."/>
            <person name="Jenkins J."/>
            <person name="Shu S."/>
            <person name="Juenger T.E."/>
            <person name="Schmutz J."/>
        </authorList>
    </citation>
    <scope>NUCLEOTIDE SEQUENCE</scope>
    <source>
        <strain evidence="2">AP13</strain>
    </source>
</reference>
<protein>
    <recommendedName>
        <fullName evidence="1">Reverse transcriptase domain-containing protein</fullName>
    </recommendedName>
</protein>
<dbReference type="AlphaFoldDB" id="A0A8T0QZR1"/>
<proteinExistence type="predicted"/>
<dbReference type="InterPro" id="IPR036691">
    <property type="entry name" value="Endo/exonu/phosph_ase_sf"/>
</dbReference>
<evidence type="ECO:0000259" key="1">
    <source>
        <dbReference type="PROSITE" id="PS50878"/>
    </source>
</evidence>
<comment type="caution">
    <text evidence="2">The sequence shown here is derived from an EMBL/GenBank/DDBJ whole genome shotgun (WGS) entry which is preliminary data.</text>
</comment>
<dbReference type="GO" id="GO:0003677">
    <property type="term" value="F:DNA binding"/>
    <property type="evidence" value="ECO:0007669"/>
    <property type="project" value="InterPro"/>
</dbReference>
<dbReference type="InterPro" id="IPR005135">
    <property type="entry name" value="Endo/exonuclease/phosphatase"/>
</dbReference>
<accession>A0A8T0QZR1</accession>
<dbReference type="Pfam" id="PF13966">
    <property type="entry name" value="zf-RVT"/>
    <property type="match status" value="1"/>
</dbReference>
<dbReference type="PANTHER" id="PTHR33116:SF78">
    <property type="entry name" value="OS12G0587133 PROTEIN"/>
    <property type="match status" value="1"/>
</dbReference>